<dbReference type="GO" id="GO:0005737">
    <property type="term" value="C:cytoplasm"/>
    <property type="evidence" value="ECO:0007669"/>
    <property type="project" value="TreeGrafter"/>
</dbReference>
<evidence type="ECO:0000259" key="3">
    <source>
        <dbReference type="Pfam" id="PF03959"/>
    </source>
</evidence>
<dbReference type="Gene3D" id="3.40.50.1820">
    <property type="entry name" value="alpha/beta hydrolase"/>
    <property type="match status" value="1"/>
</dbReference>
<dbReference type="GO" id="GO:0016787">
    <property type="term" value="F:hydrolase activity"/>
    <property type="evidence" value="ECO:0007669"/>
    <property type="project" value="UniProtKB-KW"/>
</dbReference>
<dbReference type="InterPro" id="IPR005645">
    <property type="entry name" value="FSH-like_dom"/>
</dbReference>
<evidence type="ECO:0000256" key="2">
    <source>
        <dbReference type="ARBA" id="ARBA00022801"/>
    </source>
</evidence>
<dbReference type="InterPro" id="IPR029058">
    <property type="entry name" value="AB_hydrolase_fold"/>
</dbReference>
<dbReference type="InterPro" id="IPR050593">
    <property type="entry name" value="LovG"/>
</dbReference>
<evidence type="ECO:0000313" key="5">
    <source>
        <dbReference type="Proteomes" id="UP000732380"/>
    </source>
</evidence>
<dbReference type="AlphaFoldDB" id="A0A9P7Q5D0"/>
<evidence type="ECO:0000313" key="4">
    <source>
        <dbReference type="EMBL" id="KAG6119882.1"/>
    </source>
</evidence>
<dbReference type="EMBL" id="SRQM01000068">
    <property type="protein sequence ID" value="KAG6119882.1"/>
    <property type="molecule type" value="Genomic_DNA"/>
</dbReference>
<gene>
    <name evidence="4" type="ORF">E4U13_007155</name>
</gene>
<dbReference type="GO" id="GO:0044550">
    <property type="term" value="P:secondary metabolite biosynthetic process"/>
    <property type="evidence" value="ECO:0007669"/>
    <property type="project" value="TreeGrafter"/>
</dbReference>
<keyword evidence="2" id="KW-0378">Hydrolase</keyword>
<name>A0A9P7Q5D0_9HYPO</name>
<evidence type="ECO:0000256" key="1">
    <source>
        <dbReference type="ARBA" id="ARBA00005863"/>
    </source>
</evidence>
<protein>
    <recommendedName>
        <fullName evidence="3">Serine hydrolase domain-containing protein</fullName>
    </recommendedName>
</protein>
<organism evidence="4 5">
    <name type="scientific">Claviceps humidiphila</name>
    <dbReference type="NCBI Taxonomy" id="1294629"/>
    <lineage>
        <taxon>Eukaryota</taxon>
        <taxon>Fungi</taxon>
        <taxon>Dikarya</taxon>
        <taxon>Ascomycota</taxon>
        <taxon>Pezizomycotina</taxon>
        <taxon>Sordariomycetes</taxon>
        <taxon>Hypocreomycetidae</taxon>
        <taxon>Hypocreales</taxon>
        <taxon>Clavicipitaceae</taxon>
        <taxon>Claviceps</taxon>
    </lineage>
</organism>
<feature type="domain" description="Serine hydrolase" evidence="3">
    <location>
        <begin position="11"/>
        <end position="243"/>
    </location>
</feature>
<comment type="caution">
    <text evidence="4">The sequence shown here is derived from an EMBL/GenBank/DDBJ whole genome shotgun (WGS) entry which is preliminary data.</text>
</comment>
<comment type="similarity">
    <text evidence="1">Belongs to the LovG family.</text>
</comment>
<dbReference type="GO" id="GO:0005634">
    <property type="term" value="C:nucleus"/>
    <property type="evidence" value="ECO:0007669"/>
    <property type="project" value="TreeGrafter"/>
</dbReference>
<dbReference type="Proteomes" id="UP000732380">
    <property type="component" value="Unassembled WGS sequence"/>
</dbReference>
<dbReference type="SUPFAM" id="SSF53474">
    <property type="entry name" value="alpha/beta-Hydrolases"/>
    <property type="match status" value="1"/>
</dbReference>
<proteinExistence type="inferred from homology"/>
<reference evidence="4 5" key="1">
    <citation type="journal article" date="2020" name="bioRxiv">
        <title>Whole genome comparisons of ergot fungi reveals the divergence and evolution of species within the genus Claviceps are the result of varying mechanisms driving genome evolution and host range expansion.</title>
        <authorList>
            <person name="Wyka S.A."/>
            <person name="Mondo S.J."/>
            <person name="Liu M."/>
            <person name="Dettman J."/>
            <person name="Nalam V."/>
            <person name="Broders K.D."/>
        </authorList>
    </citation>
    <scope>NUCLEOTIDE SEQUENCE [LARGE SCALE GENOMIC DNA]</scope>
    <source>
        <strain evidence="4 5">LM576</strain>
    </source>
</reference>
<dbReference type="PANTHER" id="PTHR48070">
    <property type="entry name" value="ESTERASE OVCA2"/>
    <property type="match status" value="1"/>
</dbReference>
<sequence>MATDSDALSLPRILCLHGGGVNGRVFRLQCRTIITQLATTFRLVFMDAPYASGPHKDIVPVFGEFGPFYSWLPHNDQQQSKLTPAAGAQDIMSSCLMAMERDDGSGAWVGVLGFSQGAKIAISLLWAQRHAELLLGPGQAKTDFKFGVIMAGSAPVVHLDLRLPQSKHVADATMLGTSFDNWPHAPYGDHVVDVPTLHVHGLKDPGIERHKRLLALYCMPGQTRLVEWDDGHRLPIRTDDVQQVVGNILDMARETGVL</sequence>
<dbReference type="Pfam" id="PF03959">
    <property type="entry name" value="FSH1"/>
    <property type="match status" value="1"/>
</dbReference>
<dbReference type="PANTHER" id="PTHR48070:SF3">
    <property type="entry name" value="ESTERASE DBAE-RELATED"/>
    <property type="match status" value="1"/>
</dbReference>
<keyword evidence="5" id="KW-1185">Reference proteome</keyword>
<accession>A0A9P7Q5D0</accession>